<dbReference type="Proteomes" id="UP000484255">
    <property type="component" value="Unassembled WGS sequence"/>
</dbReference>
<gene>
    <name evidence="2" type="ORF">G3A44_03785</name>
</gene>
<evidence type="ECO:0000313" key="3">
    <source>
        <dbReference type="Proteomes" id="UP000484255"/>
    </source>
</evidence>
<evidence type="ECO:0000256" key="1">
    <source>
        <dbReference type="ARBA" id="ARBA00022729"/>
    </source>
</evidence>
<dbReference type="CDD" id="cd13679">
    <property type="entry name" value="PBP2_TRAP_YiaO_like"/>
    <property type="match status" value="1"/>
</dbReference>
<dbReference type="InterPro" id="IPR018389">
    <property type="entry name" value="DctP_fam"/>
</dbReference>
<dbReference type="InterPro" id="IPR038404">
    <property type="entry name" value="TRAP_DctP_sf"/>
</dbReference>
<comment type="caution">
    <text evidence="2">The sequence shown here is derived from an EMBL/GenBank/DDBJ whole genome shotgun (WGS) entry which is preliminary data.</text>
</comment>
<accession>A0A7C9PF40</accession>
<name>A0A7C9PF40_9BURK</name>
<dbReference type="Pfam" id="PF03480">
    <property type="entry name" value="DctP"/>
    <property type="match status" value="1"/>
</dbReference>
<dbReference type="AlphaFoldDB" id="A0A7C9PF40"/>
<keyword evidence="3" id="KW-1185">Reference proteome</keyword>
<dbReference type="EMBL" id="JAAGOH010000003">
    <property type="protein sequence ID" value="NDY90313.1"/>
    <property type="molecule type" value="Genomic_DNA"/>
</dbReference>
<dbReference type="NCBIfam" id="TIGR00787">
    <property type="entry name" value="dctP"/>
    <property type="match status" value="1"/>
</dbReference>
<dbReference type="GO" id="GO:0055085">
    <property type="term" value="P:transmembrane transport"/>
    <property type="evidence" value="ECO:0007669"/>
    <property type="project" value="InterPro"/>
</dbReference>
<organism evidence="2 3">
    <name type="scientific">Ideonella livida</name>
    <dbReference type="NCBI Taxonomy" id="2707176"/>
    <lineage>
        <taxon>Bacteria</taxon>
        <taxon>Pseudomonadati</taxon>
        <taxon>Pseudomonadota</taxon>
        <taxon>Betaproteobacteria</taxon>
        <taxon>Burkholderiales</taxon>
        <taxon>Sphaerotilaceae</taxon>
        <taxon>Ideonella</taxon>
    </lineage>
</organism>
<dbReference type="InterPro" id="IPR004682">
    <property type="entry name" value="TRAP_DctP"/>
</dbReference>
<dbReference type="SUPFAM" id="SSF53850">
    <property type="entry name" value="Periplasmic binding protein-like II"/>
    <property type="match status" value="1"/>
</dbReference>
<protein>
    <submittedName>
        <fullName evidence="2">TRAP transporter substrate-binding protein</fullName>
    </submittedName>
</protein>
<proteinExistence type="predicted"/>
<dbReference type="PIRSF" id="PIRSF006470">
    <property type="entry name" value="DctB"/>
    <property type="match status" value="1"/>
</dbReference>
<dbReference type="Gene3D" id="3.40.190.170">
    <property type="entry name" value="Bacterial extracellular solute-binding protein, family 7"/>
    <property type="match status" value="1"/>
</dbReference>
<evidence type="ECO:0000313" key="2">
    <source>
        <dbReference type="EMBL" id="NDY90313.1"/>
    </source>
</evidence>
<sequence length="334" mass="35806">MQRRQFCQSAVQLSAVAATTGLLPPLARAQATVLRLAHAGPETSSQHLAALELAKAVKEQSKGRLEVKVFPNGQLGNDGTVIGAVRGGSIDMMMAGSVNFAGLTPAIGVLDLPFLFNGGRHAYATLDGAVGAQLMTGLEAHGLKGLGWFEVGFRCITTKNRAVRAPDDVKGLKIRTTPNPSHIQAFKLLGCNPVPMPLGELYQALETGAVDAQEHPVAITWSAKFYEVQKHLTMSRHAYTAMPVVMTKGRFDGLPPDLQAIVVEAARAAGRFQRDMNARDEARIVADLKAKGMQVLETFDAEPFRKLVGAETRRSFIEKNGDALLSAIDALRSA</sequence>
<dbReference type="GO" id="GO:0030246">
    <property type="term" value="F:carbohydrate binding"/>
    <property type="evidence" value="ECO:0007669"/>
    <property type="project" value="TreeGrafter"/>
</dbReference>
<dbReference type="RefSeq" id="WP_163456170.1">
    <property type="nucleotide sequence ID" value="NZ_JAAGOH010000003.1"/>
</dbReference>
<reference evidence="2 3" key="1">
    <citation type="submission" date="2020-02" db="EMBL/GenBank/DDBJ databases">
        <title>Ideonella bacterium strain TBM-1.</title>
        <authorList>
            <person name="Chen W.-M."/>
        </authorList>
    </citation>
    <scope>NUCLEOTIDE SEQUENCE [LARGE SCALE GENOMIC DNA]</scope>
    <source>
        <strain evidence="2 3">TBM-1</strain>
    </source>
</reference>
<dbReference type="GO" id="GO:0030288">
    <property type="term" value="C:outer membrane-bounded periplasmic space"/>
    <property type="evidence" value="ECO:0007669"/>
    <property type="project" value="InterPro"/>
</dbReference>
<dbReference type="NCBIfam" id="NF037995">
    <property type="entry name" value="TRAP_S1"/>
    <property type="match status" value="1"/>
</dbReference>
<dbReference type="PANTHER" id="PTHR33376">
    <property type="match status" value="1"/>
</dbReference>
<dbReference type="PANTHER" id="PTHR33376:SF18">
    <property type="entry name" value="2,3-DIKETO-L-GULONATE-BINDING PERIPLASMIC PROTEIN YIAO"/>
    <property type="match status" value="1"/>
</dbReference>
<keyword evidence="1" id="KW-0732">Signal</keyword>